<dbReference type="PANTHER" id="PTHR34406:SF1">
    <property type="entry name" value="PROTEIN YCEI"/>
    <property type="match status" value="1"/>
</dbReference>
<dbReference type="KEGG" id="gsn:YC6258_04532"/>
<dbReference type="PANTHER" id="PTHR34406">
    <property type="entry name" value="PROTEIN YCEI"/>
    <property type="match status" value="1"/>
</dbReference>
<dbReference type="InterPro" id="IPR036761">
    <property type="entry name" value="TTHA0802/YceI-like_sf"/>
</dbReference>
<dbReference type="Proteomes" id="UP000032266">
    <property type="component" value="Chromosome"/>
</dbReference>
<dbReference type="EMBL" id="CP007142">
    <property type="protein sequence ID" value="AJQ96564.1"/>
    <property type="molecule type" value="Genomic_DNA"/>
</dbReference>
<gene>
    <name evidence="2" type="ORF">YC6258_04532</name>
</gene>
<evidence type="ECO:0000313" key="2">
    <source>
        <dbReference type="EMBL" id="AJQ96564.1"/>
    </source>
</evidence>
<dbReference type="InterPro" id="IPR027016">
    <property type="entry name" value="UCP029811"/>
</dbReference>
<keyword evidence="3" id="KW-1185">Reference proteome</keyword>
<dbReference type="STRING" id="1445510.YC6258_04532"/>
<sequence length="213" mass="23036">MRELLSARQINVQISSIHYGEYGVNLINKLCLATGLLISTTTFAAESWTLDKELSTISFQSTKNGAVVENHTLKPSNGSISATGEVTVNIALDSVQTGIDIRNERLREILFQTTTFPLASIQQTVNLSDYPEGTVTIKTMDAQLSLHGMEKTISLKLAVLKTGKTIQVSSVEPVLLNAADFGLDGGINQLKDIAKLNSIAQMVPVSVTLVFEQ</sequence>
<dbReference type="InterPro" id="IPR007372">
    <property type="entry name" value="Lipid/polyisoprenoid-bd_YceI"/>
</dbReference>
<dbReference type="SUPFAM" id="SSF101874">
    <property type="entry name" value="YceI-like"/>
    <property type="match status" value="1"/>
</dbReference>
<proteinExistence type="predicted"/>
<feature type="domain" description="Lipid/polyisoprenoid-binding YceI-like" evidence="1">
    <location>
        <begin position="47"/>
        <end position="212"/>
    </location>
</feature>
<reference evidence="2 3" key="1">
    <citation type="submission" date="2014-01" db="EMBL/GenBank/DDBJ databases">
        <title>Full genme sequencing of cellulolytic bacterium Gynuella sunshinyii YC6258T gen. nov., sp. nov.</title>
        <authorList>
            <person name="Khan H."/>
            <person name="Chung E.J."/>
            <person name="Chung Y.R."/>
        </authorList>
    </citation>
    <scope>NUCLEOTIDE SEQUENCE [LARGE SCALE GENOMIC DNA]</scope>
    <source>
        <strain evidence="2 3">YC6258</strain>
    </source>
</reference>
<name>A0A0C5W1L0_9GAMM</name>
<dbReference type="AlphaFoldDB" id="A0A0C5W1L0"/>
<evidence type="ECO:0000313" key="3">
    <source>
        <dbReference type="Proteomes" id="UP000032266"/>
    </source>
</evidence>
<accession>A0A0C5W1L0</accession>
<dbReference type="HOGENOM" id="CLU_102556_0_0_6"/>
<dbReference type="Gene3D" id="2.40.128.110">
    <property type="entry name" value="Lipid/polyisoprenoid-binding, YceI-like"/>
    <property type="match status" value="1"/>
</dbReference>
<protein>
    <recommendedName>
        <fullName evidence="1">Lipid/polyisoprenoid-binding YceI-like domain-containing protein</fullName>
    </recommendedName>
</protein>
<organism evidence="2 3">
    <name type="scientific">Gynuella sunshinyii YC6258</name>
    <dbReference type="NCBI Taxonomy" id="1445510"/>
    <lineage>
        <taxon>Bacteria</taxon>
        <taxon>Pseudomonadati</taxon>
        <taxon>Pseudomonadota</taxon>
        <taxon>Gammaproteobacteria</taxon>
        <taxon>Oceanospirillales</taxon>
        <taxon>Saccharospirillaceae</taxon>
        <taxon>Gynuella</taxon>
    </lineage>
</organism>
<dbReference type="PIRSF" id="PIRSF029811">
    <property type="entry name" value="UCP029811"/>
    <property type="match status" value="1"/>
</dbReference>
<dbReference type="Pfam" id="PF04264">
    <property type="entry name" value="YceI"/>
    <property type="match status" value="1"/>
</dbReference>
<evidence type="ECO:0000259" key="1">
    <source>
        <dbReference type="SMART" id="SM00867"/>
    </source>
</evidence>
<dbReference type="SMART" id="SM00867">
    <property type="entry name" value="YceI"/>
    <property type="match status" value="1"/>
</dbReference>